<keyword evidence="5" id="KW-0999">Mitochondrion inner membrane</keyword>
<dbReference type="InterPro" id="IPR026120">
    <property type="entry name" value="TMEM11"/>
</dbReference>
<protein>
    <submittedName>
        <fullName evidence="11">Transmembrane protein 11</fullName>
    </submittedName>
</protein>
<evidence type="ECO:0000256" key="1">
    <source>
        <dbReference type="ARBA" id="ARBA00002812"/>
    </source>
</evidence>
<dbReference type="Pfam" id="PF14972">
    <property type="entry name" value="Mito_morph_reg"/>
    <property type="match status" value="1"/>
</dbReference>
<feature type="transmembrane region" description="Helical" evidence="10">
    <location>
        <begin position="81"/>
        <end position="98"/>
    </location>
</feature>
<accession>A0A061I3L9</accession>
<evidence type="ECO:0000256" key="2">
    <source>
        <dbReference type="ARBA" id="ARBA00004448"/>
    </source>
</evidence>
<keyword evidence="7" id="KW-0496">Mitochondrion</keyword>
<gene>
    <name evidence="11" type="ORF">H671_4g12100</name>
</gene>
<name>A0A061I3L9_CRIGR</name>
<dbReference type="Proteomes" id="UP000030759">
    <property type="component" value="Unassembled WGS sequence"/>
</dbReference>
<sequence>MAARVWRHLGPGSGGSRERVSLSATDCYIVHEIYSGENAQDQFEYELEQALEVKYKYIVEHTQIGDETAHWITVSNYLHKTAVLAGTACLFTTLALPLDYPHYISLAAGVLSLACCMLYGVSGSLTLAASTRWTPLQSTKSTTSPPNSEKKASICPEEEASPGPERNKWHNSAKDPEGCPSQT</sequence>
<dbReference type="AlphaFoldDB" id="A0A061I3L9"/>
<feature type="compositionally biased region" description="Polar residues" evidence="9">
    <location>
        <begin position="136"/>
        <end position="147"/>
    </location>
</feature>
<comment type="similarity">
    <text evidence="3">Belongs to the TMEM11 family.</text>
</comment>
<comment type="function">
    <text evidence="1">Plays a role in mitochondrial morphogenesis.</text>
</comment>
<evidence type="ECO:0000256" key="3">
    <source>
        <dbReference type="ARBA" id="ARBA00006060"/>
    </source>
</evidence>
<keyword evidence="4 10" id="KW-0812">Transmembrane</keyword>
<evidence type="ECO:0000256" key="8">
    <source>
        <dbReference type="ARBA" id="ARBA00023136"/>
    </source>
</evidence>
<feature type="transmembrane region" description="Helical" evidence="10">
    <location>
        <begin position="104"/>
        <end position="128"/>
    </location>
</feature>
<feature type="region of interest" description="Disordered" evidence="9">
    <location>
        <begin position="136"/>
        <end position="183"/>
    </location>
</feature>
<dbReference type="GO" id="GO:0007007">
    <property type="term" value="P:inner mitochondrial membrane organization"/>
    <property type="evidence" value="ECO:0007669"/>
    <property type="project" value="TreeGrafter"/>
</dbReference>
<dbReference type="EMBL" id="KE674844">
    <property type="protein sequence ID" value="ERE76096.1"/>
    <property type="molecule type" value="Genomic_DNA"/>
</dbReference>
<organism evidence="11 12">
    <name type="scientific">Cricetulus griseus</name>
    <name type="common">Chinese hamster</name>
    <name type="synonym">Cricetulus barabensis griseus</name>
    <dbReference type="NCBI Taxonomy" id="10029"/>
    <lineage>
        <taxon>Eukaryota</taxon>
        <taxon>Metazoa</taxon>
        <taxon>Chordata</taxon>
        <taxon>Craniata</taxon>
        <taxon>Vertebrata</taxon>
        <taxon>Euteleostomi</taxon>
        <taxon>Mammalia</taxon>
        <taxon>Eutheria</taxon>
        <taxon>Euarchontoglires</taxon>
        <taxon>Glires</taxon>
        <taxon>Rodentia</taxon>
        <taxon>Myomorpha</taxon>
        <taxon>Muroidea</taxon>
        <taxon>Cricetidae</taxon>
        <taxon>Cricetinae</taxon>
        <taxon>Cricetulus</taxon>
    </lineage>
</organism>
<evidence type="ECO:0000256" key="7">
    <source>
        <dbReference type="ARBA" id="ARBA00023128"/>
    </source>
</evidence>
<feature type="compositionally biased region" description="Basic and acidic residues" evidence="9">
    <location>
        <begin position="165"/>
        <end position="177"/>
    </location>
</feature>
<keyword evidence="6 10" id="KW-1133">Transmembrane helix</keyword>
<evidence type="ECO:0000313" key="11">
    <source>
        <dbReference type="EMBL" id="ERE76096.1"/>
    </source>
</evidence>
<evidence type="ECO:0000256" key="9">
    <source>
        <dbReference type="SAM" id="MobiDB-lite"/>
    </source>
</evidence>
<proteinExistence type="inferred from homology"/>
<reference evidence="12" key="1">
    <citation type="journal article" date="2013" name="Nat. Biotechnol.">
        <title>Chinese hamster genome sequenced from sorted chromosomes.</title>
        <authorList>
            <person name="Brinkrolf K."/>
            <person name="Rupp O."/>
            <person name="Laux H."/>
            <person name="Kollin F."/>
            <person name="Ernst W."/>
            <person name="Linke B."/>
            <person name="Kofler R."/>
            <person name="Romand S."/>
            <person name="Hesse F."/>
            <person name="Budach W.E."/>
            <person name="Galosy S."/>
            <person name="Muller D."/>
            <person name="Noll T."/>
            <person name="Wienberg J."/>
            <person name="Jostock T."/>
            <person name="Leonard M."/>
            <person name="Grillari J."/>
            <person name="Tauch A."/>
            <person name="Goesmann A."/>
            <person name="Helk B."/>
            <person name="Mott J.E."/>
            <person name="Puhler A."/>
            <person name="Borth N."/>
        </authorList>
    </citation>
    <scope>NUCLEOTIDE SEQUENCE [LARGE SCALE GENOMIC DNA]</scope>
    <source>
        <strain evidence="12">17A/GY</strain>
    </source>
</reference>
<evidence type="ECO:0000256" key="5">
    <source>
        <dbReference type="ARBA" id="ARBA00022792"/>
    </source>
</evidence>
<evidence type="ECO:0000256" key="6">
    <source>
        <dbReference type="ARBA" id="ARBA00022989"/>
    </source>
</evidence>
<dbReference type="GO" id="GO:0005743">
    <property type="term" value="C:mitochondrial inner membrane"/>
    <property type="evidence" value="ECO:0007669"/>
    <property type="project" value="UniProtKB-SubCell"/>
</dbReference>
<comment type="subcellular location">
    <subcellularLocation>
        <location evidence="2">Mitochondrion inner membrane</location>
        <topology evidence="2">Multi-pass membrane protein</topology>
    </subcellularLocation>
</comment>
<keyword evidence="8 10" id="KW-0472">Membrane</keyword>
<evidence type="ECO:0000256" key="10">
    <source>
        <dbReference type="SAM" id="Phobius"/>
    </source>
</evidence>
<evidence type="ECO:0000313" key="12">
    <source>
        <dbReference type="Proteomes" id="UP000030759"/>
    </source>
</evidence>
<dbReference type="PANTHER" id="PTHR15099">
    <property type="entry name" value="PROTEIN PM1"/>
    <property type="match status" value="1"/>
</dbReference>
<evidence type="ECO:0000256" key="4">
    <source>
        <dbReference type="ARBA" id="ARBA00022692"/>
    </source>
</evidence>
<dbReference type="PANTHER" id="PTHR15099:SF2">
    <property type="entry name" value="TRANSMEMBRANE PROTEIN 11, MITOCHONDRIAL"/>
    <property type="match status" value="1"/>
</dbReference>